<reference evidence="10 13" key="2">
    <citation type="submission" date="2021-01" db="EMBL/GenBank/DDBJ databases">
        <title>Whole genome shotgun sequence of Cellulomonas oligotrophica NBRC 109435.</title>
        <authorList>
            <person name="Komaki H."/>
            <person name="Tamura T."/>
        </authorList>
    </citation>
    <scope>NUCLEOTIDE SEQUENCE [LARGE SCALE GENOMIC DNA]</scope>
    <source>
        <strain evidence="10 13">NBRC 109435</strain>
    </source>
</reference>
<dbReference type="EMBL" id="BONN01000001">
    <property type="protein sequence ID" value="GIG30875.1"/>
    <property type="molecule type" value="Genomic_DNA"/>
</dbReference>
<dbReference type="InterPro" id="IPR018584">
    <property type="entry name" value="GT87"/>
</dbReference>
<dbReference type="RefSeq" id="WP_140458405.1">
    <property type="nucleotide sequence ID" value="NZ_BAABFI010000002.1"/>
</dbReference>
<dbReference type="Proteomes" id="UP000577956">
    <property type="component" value="Unassembled WGS sequence"/>
</dbReference>
<evidence type="ECO:0000256" key="4">
    <source>
        <dbReference type="ARBA" id="ARBA00022692"/>
    </source>
</evidence>
<keyword evidence="3" id="KW-0808">Transferase</keyword>
<evidence type="ECO:0000256" key="9">
    <source>
        <dbReference type="SAM" id="Phobius"/>
    </source>
</evidence>
<evidence type="ECO:0000256" key="8">
    <source>
        <dbReference type="SAM" id="MobiDB-lite"/>
    </source>
</evidence>
<gene>
    <name evidence="11" type="ORF">BKA21_001666</name>
    <name evidence="10" type="ORF">Col01nite_00340</name>
</gene>
<comment type="subcellular location">
    <subcellularLocation>
        <location evidence="1">Cell membrane</location>
        <topology evidence="1">Multi-pass membrane protein</topology>
    </subcellularLocation>
</comment>
<feature type="region of interest" description="Disordered" evidence="8">
    <location>
        <begin position="393"/>
        <end position="430"/>
    </location>
</feature>
<feature type="transmembrane region" description="Helical" evidence="9">
    <location>
        <begin position="102"/>
        <end position="130"/>
    </location>
</feature>
<comment type="similarity">
    <text evidence="7">Belongs to the glycosyltransferase 87 family.</text>
</comment>
<feature type="transmembrane region" description="Helical" evidence="9">
    <location>
        <begin position="171"/>
        <end position="192"/>
    </location>
</feature>
<evidence type="ECO:0000256" key="1">
    <source>
        <dbReference type="ARBA" id="ARBA00004651"/>
    </source>
</evidence>
<feature type="transmembrane region" description="Helical" evidence="9">
    <location>
        <begin position="283"/>
        <end position="303"/>
    </location>
</feature>
<evidence type="ECO:0000313" key="11">
    <source>
        <dbReference type="EMBL" id="NYD86117.1"/>
    </source>
</evidence>
<evidence type="ECO:0000256" key="7">
    <source>
        <dbReference type="ARBA" id="ARBA00024033"/>
    </source>
</evidence>
<accession>A0A7Y9JXY0</accession>
<evidence type="ECO:0000313" key="10">
    <source>
        <dbReference type="EMBL" id="GIG30875.1"/>
    </source>
</evidence>
<feature type="transmembrane region" description="Helical" evidence="9">
    <location>
        <begin position="251"/>
        <end position="271"/>
    </location>
</feature>
<evidence type="ECO:0000256" key="2">
    <source>
        <dbReference type="ARBA" id="ARBA00022475"/>
    </source>
</evidence>
<proteinExistence type="inferred from homology"/>
<dbReference type="EMBL" id="JACCBK010000001">
    <property type="protein sequence ID" value="NYD86117.1"/>
    <property type="molecule type" value="Genomic_DNA"/>
</dbReference>
<protein>
    <recommendedName>
        <fullName evidence="14">DUF2029 domain-containing protein</fullName>
    </recommendedName>
</protein>
<feature type="transmembrane region" description="Helical" evidence="9">
    <location>
        <begin position="142"/>
        <end position="165"/>
    </location>
</feature>
<evidence type="ECO:0000256" key="5">
    <source>
        <dbReference type="ARBA" id="ARBA00022989"/>
    </source>
</evidence>
<dbReference type="GO" id="GO:0016758">
    <property type="term" value="F:hexosyltransferase activity"/>
    <property type="evidence" value="ECO:0007669"/>
    <property type="project" value="InterPro"/>
</dbReference>
<evidence type="ECO:0000313" key="12">
    <source>
        <dbReference type="Proteomes" id="UP000577956"/>
    </source>
</evidence>
<keyword evidence="13" id="KW-1185">Reference proteome</keyword>
<keyword evidence="5 9" id="KW-1133">Transmembrane helix</keyword>
<organism evidence="11 12">
    <name type="scientific">Cellulomonas oligotrophica</name>
    <dbReference type="NCBI Taxonomy" id="931536"/>
    <lineage>
        <taxon>Bacteria</taxon>
        <taxon>Bacillati</taxon>
        <taxon>Actinomycetota</taxon>
        <taxon>Actinomycetes</taxon>
        <taxon>Micrococcales</taxon>
        <taxon>Cellulomonadaceae</taxon>
        <taxon>Cellulomonas</taxon>
    </lineage>
</organism>
<comment type="caution">
    <text evidence="11">The sequence shown here is derived from an EMBL/GenBank/DDBJ whole genome shotgun (WGS) entry which is preliminary data.</text>
</comment>
<reference evidence="11 12" key="1">
    <citation type="submission" date="2020-07" db="EMBL/GenBank/DDBJ databases">
        <title>Sequencing the genomes of 1000 actinobacteria strains.</title>
        <authorList>
            <person name="Klenk H.-P."/>
        </authorList>
    </citation>
    <scope>NUCLEOTIDE SEQUENCE [LARGE SCALE GENOMIC DNA]</scope>
    <source>
        <strain evidence="11 12">DSM 24482</strain>
    </source>
</reference>
<keyword evidence="4 9" id="KW-0812">Transmembrane</keyword>
<evidence type="ECO:0000256" key="6">
    <source>
        <dbReference type="ARBA" id="ARBA00023136"/>
    </source>
</evidence>
<keyword evidence="6 9" id="KW-0472">Membrane</keyword>
<evidence type="ECO:0000256" key="3">
    <source>
        <dbReference type="ARBA" id="ARBA00022679"/>
    </source>
</evidence>
<dbReference type="Pfam" id="PF09594">
    <property type="entry name" value="GT87"/>
    <property type="match status" value="1"/>
</dbReference>
<keyword evidence="2" id="KW-1003">Cell membrane</keyword>
<sequence>MVVHAWLTWLGAVLLAEQSFGDVDLYREWVRDGLRLGWWPVVDEAWVYPAAALLPMLVPAVVGTATYLPYALAWCALVAALNAVAVAGLLRRRHGETAVLWWMTFLLLLGPAAIGRLDAVVAPLSVLALLGALRRPRVAAALVTLGAWVKVSPGAAIVPLALAARRPWRDVVAPAAAVCVVVVGTVAALGGLPRVTSFVAEQGERGLQIESVAATPWLVVGLWSDAVRRYLNRPLVTFEISGPGTQATADALGALLVVGFAAAAVLLWWCRRRDGERFWSDDALRLDLVLRGALLMALVLIVLNKVGSPQFMTWLAPPVAVALAHGLPRWGRVAAVVAAAAFVTQVAYPWFYADVVRGGTVVTLLLAARNVALVALLVATVVRLLRPAAGEELSPADGRTARLPWPPRRSAGPGTPSGAVGGEPPEQVRT</sequence>
<dbReference type="AlphaFoldDB" id="A0A7Y9JXY0"/>
<feature type="transmembrane region" description="Helical" evidence="9">
    <location>
        <begin position="364"/>
        <end position="385"/>
    </location>
</feature>
<name>A0A7Y9JXY0_9CELL</name>
<dbReference type="GO" id="GO:0005886">
    <property type="term" value="C:plasma membrane"/>
    <property type="evidence" value="ECO:0007669"/>
    <property type="project" value="UniProtKB-SubCell"/>
</dbReference>
<feature type="transmembrane region" description="Helical" evidence="9">
    <location>
        <begin position="334"/>
        <end position="352"/>
    </location>
</feature>
<evidence type="ECO:0008006" key="14">
    <source>
        <dbReference type="Google" id="ProtNLM"/>
    </source>
</evidence>
<evidence type="ECO:0000313" key="13">
    <source>
        <dbReference type="Proteomes" id="UP000618382"/>
    </source>
</evidence>
<feature type="transmembrane region" description="Helical" evidence="9">
    <location>
        <begin position="70"/>
        <end position="90"/>
    </location>
</feature>
<dbReference type="Proteomes" id="UP000618382">
    <property type="component" value="Unassembled WGS sequence"/>
</dbReference>